<dbReference type="InterPro" id="IPR006119">
    <property type="entry name" value="Resolv_N"/>
</dbReference>
<evidence type="ECO:0000313" key="6">
    <source>
        <dbReference type="Proteomes" id="UP001196980"/>
    </source>
</evidence>
<dbReference type="CDD" id="cd00338">
    <property type="entry name" value="Ser_Recombinase"/>
    <property type="match status" value="1"/>
</dbReference>
<feature type="domain" description="Resolvase/invertase-type recombinase catalytic" evidence="4">
    <location>
        <begin position="2"/>
        <end position="90"/>
    </location>
</feature>
<sequence>MRAVGYARVSSQEQVDGTSLKSQVDQLRGYATLRGMDLVDILVDAGVSGGMPIAERPAGAALEGMIQAGEVQCVIVLKLDRAFRNTVDCL</sequence>
<feature type="non-terminal residue" evidence="5">
    <location>
        <position position="90"/>
    </location>
</feature>
<name>A0ABS6S0D6_9BACT</name>
<dbReference type="InterPro" id="IPR050639">
    <property type="entry name" value="SSR_resolvase"/>
</dbReference>
<dbReference type="Pfam" id="PF00239">
    <property type="entry name" value="Resolvase"/>
    <property type="match status" value="1"/>
</dbReference>
<dbReference type="PROSITE" id="PS51736">
    <property type="entry name" value="RECOMBINASES_3"/>
    <property type="match status" value="1"/>
</dbReference>
<reference evidence="5 6" key="1">
    <citation type="journal article" date="2020" name="J Geophys Res Biogeosci">
        <title>Magnetotaxis as an Adaptation to Enable Bacterial Shuttling of Microbial Sulfur and Sulfur Cycling Across Aquatic Oxic#Anoxic Interfaces.</title>
        <authorList>
            <person name="Li J."/>
            <person name="Liu P."/>
            <person name="Wang J."/>
            <person name="Roberts A.P."/>
            <person name="Pan Y."/>
        </authorList>
    </citation>
    <scope>NUCLEOTIDE SEQUENCE [LARGE SCALE GENOMIC DNA]</scope>
    <source>
        <strain evidence="5 6">MYR-1_YQ</strain>
    </source>
</reference>
<feature type="active site" description="O-(5'-phospho-DNA)-serine intermediate" evidence="3">
    <location>
        <position position="10"/>
    </location>
</feature>
<dbReference type="EMBL" id="JABXWD010000234">
    <property type="protein sequence ID" value="MBV6342312.1"/>
    <property type="molecule type" value="Genomic_DNA"/>
</dbReference>
<evidence type="ECO:0000256" key="3">
    <source>
        <dbReference type="PROSITE-ProRule" id="PRU10137"/>
    </source>
</evidence>
<evidence type="ECO:0000256" key="2">
    <source>
        <dbReference type="ARBA" id="ARBA00023172"/>
    </source>
</evidence>
<evidence type="ECO:0000256" key="1">
    <source>
        <dbReference type="ARBA" id="ARBA00023125"/>
    </source>
</evidence>
<protein>
    <submittedName>
        <fullName evidence="5">Recombinase family protein</fullName>
    </submittedName>
</protein>
<dbReference type="PANTHER" id="PTHR30461">
    <property type="entry name" value="DNA-INVERTASE FROM LAMBDOID PROPHAGE"/>
    <property type="match status" value="1"/>
</dbReference>
<dbReference type="SMART" id="SM00857">
    <property type="entry name" value="Resolvase"/>
    <property type="match status" value="1"/>
</dbReference>
<dbReference type="RefSeq" id="WP_218252931.1">
    <property type="nucleotide sequence ID" value="NZ_JABXWD010000234.1"/>
</dbReference>
<dbReference type="InterPro" id="IPR006118">
    <property type="entry name" value="Recombinase_CS"/>
</dbReference>
<dbReference type="PANTHER" id="PTHR30461:SF2">
    <property type="entry name" value="SERINE RECOMBINASE PINE-RELATED"/>
    <property type="match status" value="1"/>
</dbReference>
<evidence type="ECO:0000313" key="5">
    <source>
        <dbReference type="EMBL" id="MBV6342312.1"/>
    </source>
</evidence>
<accession>A0ABS6S0D6</accession>
<dbReference type="Proteomes" id="UP001196980">
    <property type="component" value="Unassembled WGS sequence"/>
</dbReference>
<gene>
    <name evidence="5" type="ORF">HWQ67_12010</name>
</gene>
<organism evidence="5 6">
    <name type="scientific">Candidatus Magnetobacterium casense</name>
    <dbReference type="NCBI Taxonomy" id="1455061"/>
    <lineage>
        <taxon>Bacteria</taxon>
        <taxon>Pseudomonadati</taxon>
        <taxon>Nitrospirota</taxon>
        <taxon>Thermodesulfovibrionia</taxon>
        <taxon>Thermodesulfovibrionales</taxon>
        <taxon>Candidatus Magnetobacteriaceae</taxon>
        <taxon>Candidatus Magnetobacterium</taxon>
    </lineage>
</organism>
<proteinExistence type="predicted"/>
<comment type="caution">
    <text evidence="5">The sequence shown here is derived from an EMBL/GenBank/DDBJ whole genome shotgun (WGS) entry which is preliminary data.</text>
</comment>
<keyword evidence="1" id="KW-0238">DNA-binding</keyword>
<keyword evidence="6" id="KW-1185">Reference proteome</keyword>
<dbReference type="PROSITE" id="PS00397">
    <property type="entry name" value="RECOMBINASES_1"/>
    <property type="match status" value="1"/>
</dbReference>
<keyword evidence="2" id="KW-0233">DNA recombination</keyword>
<evidence type="ECO:0000259" key="4">
    <source>
        <dbReference type="PROSITE" id="PS51736"/>
    </source>
</evidence>